<evidence type="ECO:0000256" key="3">
    <source>
        <dbReference type="ARBA" id="ARBA00022679"/>
    </source>
</evidence>
<dbReference type="SMART" id="SM00400">
    <property type="entry name" value="ZnF_CHCC"/>
    <property type="match status" value="1"/>
</dbReference>
<keyword evidence="5 12" id="KW-0235">DNA replication</keyword>
<comment type="similarity">
    <text evidence="12">Belongs to the DnaG primase family.</text>
</comment>
<protein>
    <recommendedName>
        <fullName evidence="12">DNA primase</fullName>
        <ecNumber evidence="12">2.7.7.101</ecNumber>
    </recommendedName>
</protein>
<dbReference type="Gene3D" id="3.90.580.10">
    <property type="entry name" value="Zinc finger, CHC2-type domain"/>
    <property type="match status" value="1"/>
</dbReference>
<dbReference type="PANTHER" id="PTHR30313">
    <property type="entry name" value="DNA PRIMASE"/>
    <property type="match status" value="1"/>
</dbReference>
<comment type="function">
    <text evidence="12">RNA polymerase that catalyzes the synthesis of short RNA molecules used as primers for DNA polymerase during DNA replication.</text>
</comment>
<reference evidence="14 15" key="1">
    <citation type="submission" date="2015-11" db="EMBL/GenBank/DDBJ databases">
        <authorList>
            <consortium name="Pathogen Informatics"/>
        </authorList>
    </citation>
    <scope>NUCLEOTIDE SEQUENCE [LARGE SCALE GENOMIC DNA]</scope>
    <source>
        <strain evidence="14 15">007A-0283</strain>
    </source>
</reference>
<comment type="catalytic activity">
    <reaction evidence="12">
        <text>ssDNA + n NTP = ssDNA/pppN(pN)n-1 hybrid + (n-1) diphosphate.</text>
        <dbReference type="EC" id="2.7.7.101"/>
    </reaction>
</comment>
<comment type="caution">
    <text evidence="14">The sequence shown here is derived from an EMBL/GenBank/DDBJ whole genome shotgun (WGS) entry which is preliminary data.</text>
</comment>
<comment type="domain">
    <text evidence="12">Contains an N-terminal zinc-binding domain, a central core domain that contains the primase activity, and a C-terminal DnaB-binding domain.</text>
</comment>
<dbReference type="CDD" id="cd03364">
    <property type="entry name" value="TOPRIM_DnaG_primases"/>
    <property type="match status" value="1"/>
</dbReference>
<dbReference type="InterPro" id="IPR002694">
    <property type="entry name" value="Znf_CHC2"/>
</dbReference>
<dbReference type="Pfam" id="PF13155">
    <property type="entry name" value="Toprim_2"/>
    <property type="match status" value="1"/>
</dbReference>
<dbReference type="SMART" id="SM00493">
    <property type="entry name" value="TOPRIM"/>
    <property type="match status" value="1"/>
</dbReference>
<gene>
    <name evidence="14" type="primary">dnaG_1</name>
    <name evidence="12" type="synonym">dnaG</name>
    <name evidence="14" type="ORF">ERS739223_00479</name>
</gene>
<dbReference type="GO" id="GO:1990077">
    <property type="term" value="C:primosome complex"/>
    <property type="evidence" value="ECO:0007669"/>
    <property type="project" value="UniProtKB-KW"/>
</dbReference>
<dbReference type="Pfam" id="PF01807">
    <property type="entry name" value="Zn_ribbon_DnaG"/>
    <property type="match status" value="1"/>
</dbReference>
<evidence type="ECO:0000256" key="10">
    <source>
        <dbReference type="ARBA" id="ARBA00023125"/>
    </source>
</evidence>
<sequence>MIKNFDEFKNSLDIEKVISEYIPLKKQGANFIGVCPFHADTKPSLIVSPAKNIYHCFACSAGGDAIKFVMENSKLTFSEACKEIADKTNFNLLFDEKTIKKDYSVLTRAKDAYKAEVFKVRKYLEKRGVSEASIDKFELGFGIELNEESFDNKKAYGLNAMISRLVFPIKNYAGRVIGFGGRTMNANGAKYINSPQSAIFNKSAVLYGFFEARNEINRTKEVIICEGYMDAIMAQQAGLKNTVATLGVALTKEHLALIAKFGANVTLVFDNDSAGISAKHRAIELLVKNKMFDSKILLIDSEQKDIADMVLLGQTNALLNARRVPIIQNFIDDCLANLANLSIEQRAGKVDKVAHFINSIDNNFLKKQYEQYLKDTYNIDGVVLKNKATIVHKPYDAVEVGVIQLMSLSSKNKDYVLEYLDINDFYTTKQAFRDFVNGTNTPALREILVMEIPEINLEHSVIGMFGKKIDKMLLETSQDRSLSQENKIQKILALQKTRKEVRAWQARVR</sequence>
<evidence type="ECO:0000313" key="14">
    <source>
        <dbReference type="EMBL" id="CUU74705.1"/>
    </source>
</evidence>
<dbReference type="RefSeq" id="WP_059434506.1">
    <property type="nucleotide sequence ID" value="NZ_FAUY01000002.1"/>
</dbReference>
<evidence type="ECO:0000259" key="13">
    <source>
        <dbReference type="PROSITE" id="PS50880"/>
    </source>
</evidence>
<dbReference type="SUPFAM" id="SSF57783">
    <property type="entry name" value="Zinc beta-ribbon"/>
    <property type="match status" value="1"/>
</dbReference>
<dbReference type="EC" id="2.7.7.101" evidence="12"/>
<dbReference type="InterPro" id="IPR034151">
    <property type="entry name" value="TOPRIM_DnaG_bac"/>
</dbReference>
<keyword evidence="7 12" id="KW-0863">Zinc-finger</keyword>
<dbReference type="InterPro" id="IPR037068">
    <property type="entry name" value="DNA_primase_core_N_sf"/>
</dbReference>
<keyword evidence="1 12" id="KW-0240">DNA-directed RNA polymerase</keyword>
<keyword evidence="11 12" id="KW-0804">Transcription</keyword>
<dbReference type="EMBL" id="FAVC01000001">
    <property type="protein sequence ID" value="CUU74705.1"/>
    <property type="molecule type" value="Genomic_DNA"/>
</dbReference>
<dbReference type="Pfam" id="PF08275">
    <property type="entry name" value="DNAG_N"/>
    <property type="match status" value="1"/>
</dbReference>
<dbReference type="Gene3D" id="3.90.980.10">
    <property type="entry name" value="DNA primase, catalytic core, N-terminal domain"/>
    <property type="match status" value="1"/>
</dbReference>
<keyword evidence="4 12" id="KW-0548">Nucleotidyltransferase</keyword>
<evidence type="ECO:0000256" key="8">
    <source>
        <dbReference type="ARBA" id="ARBA00022833"/>
    </source>
</evidence>
<dbReference type="AlphaFoldDB" id="A0A9W5EYS0"/>
<comment type="subunit">
    <text evidence="12">Monomer. Interacts with DnaB.</text>
</comment>
<comment type="cofactor">
    <cofactor evidence="12">
        <name>Zn(2+)</name>
        <dbReference type="ChEBI" id="CHEBI:29105"/>
    </cofactor>
    <text evidence="12">Binds 1 zinc ion per monomer.</text>
</comment>
<dbReference type="Proteomes" id="UP000052245">
    <property type="component" value="Unassembled WGS sequence"/>
</dbReference>
<dbReference type="InterPro" id="IPR006171">
    <property type="entry name" value="TOPRIM_dom"/>
</dbReference>
<proteinExistence type="inferred from homology"/>
<dbReference type="InterPro" id="IPR036977">
    <property type="entry name" value="DNA_primase_Znf_CHC2"/>
</dbReference>
<keyword evidence="2 12" id="KW-0639">Primosome</keyword>
<evidence type="ECO:0000313" key="15">
    <source>
        <dbReference type="Proteomes" id="UP000052245"/>
    </source>
</evidence>
<evidence type="ECO:0000256" key="9">
    <source>
        <dbReference type="ARBA" id="ARBA00022842"/>
    </source>
</evidence>
<dbReference type="InterPro" id="IPR016136">
    <property type="entry name" value="DNA_helicase_N/primase_C"/>
</dbReference>
<dbReference type="GO" id="GO:0000428">
    <property type="term" value="C:DNA-directed RNA polymerase complex"/>
    <property type="evidence" value="ECO:0007669"/>
    <property type="project" value="UniProtKB-KW"/>
</dbReference>
<dbReference type="GO" id="GO:0008270">
    <property type="term" value="F:zinc ion binding"/>
    <property type="evidence" value="ECO:0007669"/>
    <property type="project" value="UniProtKB-UniRule"/>
</dbReference>
<dbReference type="HAMAP" id="MF_00974">
    <property type="entry name" value="DNA_primase_DnaG"/>
    <property type="match status" value="1"/>
</dbReference>
<organism evidence="14 15">
    <name type="scientific">Campylobacter hyointestinalis subsp. hyointestinalis</name>
    <dbReference type="NCBI Taxonomy" id="91352"/>
    <lineage>
        <taxon>Bacteria</taxon>
        <taxon>Pseudomonadati</taxon>
        <taxon>Campylobacterota</taxon>
        <taxon>Epsilonproteobacteria</taxon>
        <taxon>Campylobacterales</taxon>
        <taxon>Campylobacteraceae</taxon>
        <taxon>Campylobacter</taxon>
    </lineage>
</organism>
<evidence type="ECO:0000256" key="2">
    <source>
        <dbReference type="ARBA" id="ARBA00022515"/>
    </source>
</evidence>
<dbReference type="SUPFAM" id="SSF56731">
    <property type="entry name" value="DNA primase core"/>
    <property type="match status" value="1"/>
</dbReference>
<dbReference type="InterPro" id="IPR013264">
    <property type="entry name" value="DNAG_N"/>
</dbReference>
<name>A0A9W5EYS0_CAMHY</name>
<keyword evidence="6 12" id="KW-0479">Metal-binding</keyword>
<dbReference type="PANTHER" id="PTHR30313:SF2">
    <property type="entry name" value="DNA PRIMASE"/>
    <property type="match status" value="1"/>
</dbReference>
<feature type="zinc finger region" description="CHC2-type" evidence="12">
    <location>
        <begin position="35"/>
        <end position="59"/>
    </location>
</feature>
<dbReference type="InterPro" id="IPR030846">
    <property type="entry name" value="DnaG_bac"/>
</dbReference>
<dbReference type="GO" id="GO:0005737">
    <property type="term" value="C:cytoplasm"/>
    <property type="evidence" value="ECO:0007669"/>
    <property type="project" value="TreeGrafter"/>
</dbReference>
<evidence type="ECO:0000256" key="5">
    <source>
        <dbReference type="ARBA" id="ARBA00022705"/>
    </source>
</evidence>
<keyword evidence="9" id="KW-0460">Magnesium</keyword>
<evidence type="ECO:0000256" key="4">
    <source>
        <dbReference type="ARBA" id="ARBA00022695"/>
    </source>
</evidence>
<dbReference type="Gene3D" id="3.40.1360.10">
    <property type="match status" value="1"/>
</dbReference>
<accession>A0A9W5EYS0</accession>
<evidence type="ECO:0000256" key="1">
    <source>
        <dbReference type="ARBA" id="ARBA00022478"/>
    </source>
</evidence>
<evidence type="ECO:0000256" key="11">
    <source>
        <dbReference type="ARBA" id="ARBA00023163"/>
    </source>
</evidence>
<evidence type="ECO:0000256" key="12">
    <source>
        <dbReference type="HAMAP-Rule" id="MF_00974"/>
    </source>
</evidence>
<dbReference type="GO" id="GO:0006269">
    <property type="term" value="P:DNA replication, synthesis of primer"/>
    <property type="evidence" value="ECO:0007669"/>
    <property type="project" value="UniProtKB-UniRule"/>
</dbReference>
<evidence type="ECO:0000256" key="7">
    <source>
        <dbReference type="ARBA" id="ARBA00022771"/>
    </source>
</evidence>
<dbReference type="GO" id="GO:0003899">
    <property type="term" value="F:DNA-directed RNA polymerase activity"/>
    <property type="evidence" value="ECO:0007669"/>
    <property type="project" value="UniProtKB-UniRule"/>
</dbReference>
<dbReference type="GO" id="GO:0003677">
    <property type="term" value="F:DNA binding"/>
    <property type="evidence" value="ECO:0007669"/>
    <property type="project" value="UniProtKB-KW"/>
</dbReference>
<keyword evidence="8 12" id="KW-0862">Zinc</keyword>
<dbReference type="FunFam" id="3.90.580.10:FF:000001">
    <property type="entry name" value="DNA primase"/>
    <property type="match status" value="1"/>
</dbReference>
<dbReference type="Gene3D" id="1.10.860.10">
    <property type="entry name" value="DNAb Helicase, Chain A"/>
    <property type="match status" value="1"/>
</dbReference>
<keyword evidence="10 12" id="KW-0238">DNA-binding</keyword>
<evidence type="ECO:0000256" key="6">
    <source>
        <dbReference type="ARBA" id="ARBA00022723"/>
    </source>
</evidence>
<dbReference type="PROSITE" id="PS50880">
    <property type="entry name" value="TOPRIM"/>
    <property type="match status" value="1"/>
</dbReference>
<keyword evidence="3 12" id="KW-0808">Transferase</keyword>
<dbReference type="InterPro" id="IPR050219">
    <property type="entry name" value="DnaG_primase"/>
</dbReference>
<feature type="domain" description="Toprim" evidence="13">
    <location>
        <begin position="220"/>
        <end position="298"/>
    </location>
</feature>